<keyword evidence="2" id="KW-1185">Reference proteome</keyword>
<dbReference type="AlphaFoldDB" id="A0A5A5TB81"/>
<accession>A0A5A5TB81</accession>
<dbReference type="RefSeq" id="WP_149401267.1">
    <property type="nucleotide sequence ID" value="NZ_BIXY01000021.1"/>
</dbReference>
<dbReference type="OrthoDB" id="161792at2"/>
<organism evidence="1 2">
    <name type="scientific">Dictyobacter arantiisoli</name>
    <dbReference type="NCBI Taxonomy" id="2014874"/>
    <lineage>
        <taxon>Bacteria</taxon>
        <taxon>Bacillati</taxon>
        <taxon>Chloroflexota</taxon>
        <taxon>Ktedonobacteria</taxon>
        <taxon>Ktedonobacterales</taxon>
        <taxon>Dictyobacteraceae</taxon>
        <taxon>Dictyobacter</taxon>
    </lineage>
</organism>
<dbReference type="Proteomes" id="UP000322530">
    <property type="component" value="Unassembled WGS sequence"/>
</dbReference>
<comment type="caution">
    <text evidence="1">The sequence shown here is derived from an EMBL/GenBank/DDBJ whole genome shotgun (WGS) entry which is preliminary data.</text>
</comment>
<proteinExistence type="predicted"/>
<reference evidence="1 2" key="1">
    <citation type="submission" date="2019-01" db="EMBL/GenBank/DDBJ databases">
        <title>Draft genome sequence of Dictyobacter sp. Uno17.</title>
        <authorList>
            <person name="Wang C.M."/>
            <person name="Zheng Y."/>
            <person name="Sakai Y."/>
            <person name="Abe K."/>
            <person name="Yokota A."/>
            <person name="Yabe S."/>
        </authorList>
    </citation>
    <scope>NUCLEOTIDE SEQUENCE [LARGE SCALE GENOMIC DNA]</scope>
    <source>
        <strain evidence="1 2">Uno17</strain>
    </source>
</reference>
<name>A0A5A5TB81_9CHLR</name>
<dbReference type="InterPro" id="IPR027417">
    <property type="entry name" value="P-loop_NTPase"/>
</dbReference>
<dbReference type="Pfam" id="PF13671">
    <property type="entry name" value="AAA_33"/>
    <property type="match status" value="1"/>
</dbReference>
<dbReference type="SUPFAM" id="SSF52540">
    <property type="entry name" value="P-loop containing nucleoside triphosphate hydrolases"/>
    <property type="match status" value="1"/>
</dbReference>
<dbReference type="Gene3D" id="3.40.50.300">
    <property type="entry name" value="P-loop containing nucleotide triphosphate hydrolases"/>
    <property type="match status" value="1"/>
</dbReference>
<protein>
    <recommendedName>
        <fullName evidence="3">UDP-N-acetylglucosamine kinase</fullName>
    </recommendedName>
</protein>
<evidence type="ECO:0000313" key="1">
    <source>
        <dbReference type="EMBL" id="GCF08273.1"/>
    </source>
</evidence>
<gene>
    <name evidence="1" type="ORF">KDI_18370</name>
</gene>
<evidence type="ECO:0008006" key="3">
    <source>
        <dbReference type="Google" id="ProtNLM"/>
    </source>
</evidence>
<sequence>MLVKVFVLGRPGSGKTTAIHHLLKLARQSNFTALHMDDYRILHRMSQEDTRHIRFRTTAYGGFDVLDLSVFDTALHILEQQVQALANLEQDGIVTIEFARNDYWQALQQFSAGFLQDAYVFFVDADLDTCIDRIYQRIESSEVTNNHFVSDYIMRTYYDHDNWLYMCSHMNAHLRSEQQIYKEVRAFRNAGNLQALLDIIEDFAKQLFQREFQQTIIPQKVLTHA</sequence>
<dbReference type="EMBL" id="BIXY01000021">
    <property type="protein sequence ID" value="GCF08273.1"/>
    <property type="molecule type" value="Genomic_DNA"/>
</dbReference>
<evidence type="ECO:0000313" key="2">
    <source>
        <dbReference type="Proteomes" id="UP000322530"/>
    </source>
</evidence>